<dbReference type="SUPFAM" id="SSF82185">
    <property type="entry name" value="Histone H3 K4-specific methyltransferase SET7/9 N-terminal domain"/>
    <property type="match status" value="2"/>
</dbReference>
<dbReference type="Pfam" id="PF02493">
    <property type="entry name" value="MORN"/>
    <property type="match status" value="5"/>
</dbReference>
<dbReference type="PaxDb" id="2903-EOD17095"/>
<dbReference type="Proteomes" id="UP000013827">
    <property type="component" value="Unassembled WGS sequence"/>
</dbReference>
<keyword evidence="1" id="KW-0677">Repeat</keyword>
<dbReference type="PANTHER" id="PTHR23084">
    <property type="entry name" value="PHOSPHATIDYLINOSITOL-4-PHOSPHATE 5-KINASE RELATED"/>
    <property type="match status" value="1"/>
</dbReference>
<keyword evidence="3" id="KW-1185">Reference proteome</keyword>
<protein>
    <recommendedName>
        <fullName evidence="4">MORN repeat-containing protein</fullName>
    </recommendedName>
</protein>
<dbReference type="FunFam" id="2.20.110.10:FF:000002">
    <property type="entry name" value="Phosphatidylinositol 4-phosphate 5-kinase 8"/>
    <property type="match status" value="1"/>
</dbReference>
<dbReference type="InterPro" id="IPR003409">
    <property type="entry name" value="MORN"/>
</dbReference>
<evidence type="ECO:0000313" key="3">
    <source>
        <dbReference type="Proteomes" id="UP000013827"/>
    </source>
</evidence>
<dbReference type="AlphaFoldDB" id="A0A0D3J0R0"/>
<dbReference type="GeneID" id="17263251"/>
<organism evidence="2 3">
    <name type="scientific">Emiliania huxleyi (strain CCMP1516)</name>
    <dbReference type="NCBI Taxonomy" id="280463"/>
    <lineage>
        <taxon>Eukaryota</taxon>
        <taxon>Haptista</taxon>
        <taxon>Haptophyta</taxon>
        <taxon>Prymnesiophyceae</taxon>
        <taxon>Isochrysidales</taxon>
        <taxon>Noelaerhabdaceae</taxon>
        <taxon>Emiliania</taxon>
    </lineage>
</organism>
<dbReference type="EnsemblProtists" id="EOD17095">
    <property type="protein sequence ID" value="EOD17095"/>
    <property type="gene ID" value="EMIHUDRAFT_244456"/>
</dbReference>
<dbReference type="STRING" id="2903.R1DRJ8"/>
<dbReference type="SMART" id="SM00698">
    <property type="entry name" value="MORN"/>
    <property type="match status" value="5"/>
</dbReference>
<evidence type="ECO:0000313" key="2">
    <source>
        <dbReference type="EnsemblProtists" id="EOD17095"/>
    </source>
</evidence>
<proteinExistence type="predicted"/>
<name>A0A0D3J0R0_EMIH1</name>
<evidence type="ECO:0008006" key="4">
    <source>
        <dbReference type="Google" id="ProtNLM"/>
    </source>
</evidence>
<evidence type="ECO:0000256" key="1">
    <source>
        <dbReference type="ARBA" id="ARBA00022737"/>
    </source>
</evidence>
<dbReference type="KEGG" id="ehx:EMIHUDRAFT_244456"/>
<dbReference type="HOGENOM" id="CLU_1059351_0_0_1"/>
<sequence>MEDRADEGMGPRNKRVIAAIEEAAFAGKGDKPVVVELYRDYAAKVNKALFHSGEVVKGEYEGEFKAGRPEGRGVMRWPDGDVYEGEFKAGRPEGRGVYRLANGDVYEGEFKAGRPEGRGVYRLANGEVYEGEFKAGGEMDGRGVMRSADGDVYDGEWKAGEREGRGVYRFADGDMDAGFVKGTPVGEGVKWKAGCAAALALGAYGLNSRHSSFCLAALDRLHACASGGPFATWTVGGRRFSLEEARQTAERLGLPIPSPLPGA</sequence>
<dbReference type="RefSeq" id="XP_005769524.1">
    <property type="nucleotide sequence ID" value="XM_005769467.1"/>
</dbReference>
<dbReference type="PANTHER" id="PTHR23084:SF263">
    <property type="entry name" value="MORN REPEAT-CONTAINING PROTEIN 1"/>
    <property type="match status" value="1"/>
</dbReference>
<accession>A0A0D3J0R0</accession>
<reference evidence="3" key="1">
    <citation type="journal article" date="2013" name="Nature">
        <title>Pan genome of the phytoplankton Emiliania underpins its global distribution.</title>
        <authorList>
            <person name="Read B.A."/>
            <person name="Kegel J."/>
            <person name="Klute M.J."/>
            <person name="Kuo A."/>
            <person name="Lefebvre S.C."/>
            <person name="Maumus F."/>
            <person name="Mayer C."/>
            <person name="Miller J."/>
            <person name="Monier A."/>
            <person name="Salamov A."/>
            <person name="Young J."/>
            <person name="Aguilar M."/>
            <person name="Claverie J.M."/>
            <person name="Frickenhaus S."/>
            <person name="Gonzalez K."/>
            <person name="Herman E.K."/>
            <person name="Lin Y.C."/>
            <person name="Napier J."/>
            <person name="Ogata H."/>
            <person name="Sarno A.F."/>
            <person name="Shmutz J."/>
            <person name="Schroeder D."/>
            <person name="de Vargas C."/>
            <person name="Verret F."/>
            <person name="von Dassow P."/>
            <person name="Valentin K."/>
            <person name="Van de Peer Y."/>
            <person name="Wheeler G."/>
            <person name="Dacks J.B."/>
            <person name="Delwiche C.F."/>
            <person name="Dyhrman S.T."/>
            <person name="Glockner G."/>
            <person name="John U."/>
            <person name="Richards T."/>
            <person name="Worden A.Z."/>
            <person name="Zhang X."/>
            <person name="Grigoriev I.V."/>
            <person name="Allen A.E."/>
            <person name="Bidle K."/>
            <person name="Borodovsky M."/>
            <person name="Bowler C."/>
            <person name="Brownlee C."/>
            <person name="Cock J.M."/>
            <person name="Elias M."/>
            <person name="Gladyshev V.N."/>
            <person name="Groth M."/>
            <person name="Guda C."/>
            <person name="Hadaegh A."/>
            <person name="Iglesias-Rodriguez M.D."/>
            <person name="Jenkins J."/>
            <person name="Jones B.M."/>
            <person name="Lawson T."/>
            <person name="Leese F."/>
            <person name="Lindquist E."/>
            <person name="Lobanov A."/>
            <person name="Lomsadze A."/>
            <person name="Malik S.B."/>
            <person name="Marsh M.E."/>
            <person name="Mackinder L."/>
            <person name="Mock T."/>
            <person name="Mueller-Roeber B."/>
            <person name="Pagarete A."/>
            <person name="Parker M."/>
            <person name="Probert I."/>
            <person name="Quesneville H."/>
            <person name="Raines C."/>
            <person name="Rensing S.A."/>
            <person name="Riano-Pachon D.M."/>
            <person name="Richier S."/>
            <person name="Rokitta S."/>
            <person name="Shiraiwa Y."/>
            <person name="Soanes D.M."/>
            <person name="van der Giezen M."/>
            <person name="Wahlund T.M."/>
            <person name="Williams B."/>
            <person name="Wilson W."/>
            <person name="Wolfe G."/>
            <person name="Wurch L.L."/>
        </authorList>
    </citation>
    <scope>NUCLEOTIDE SEQUENCE</scope>
</reference>
<reference evidence="2" key="2">
    <citation type="submission" date="2024-10" db="UniProtKB">
        <authorList>
            <consortium name="EnsemblProtists"/>
        </authorList>
    </citation>
    <scope>IDENTIFICATION</scope>
</reference>
<dbReference type="eggNOG" id="KOG0229">
    <property type="taxonomic scope" value="Eukaryota"/>
</dbReference>
<dbReference type="Gene3D" id="2.20.110.10">
    <property type="entry name" value="Histone H3 K4-specific methyltransferase SET7/9 N-terminal domain"/>
    <property type="match status" value="3"/>
</dbReference>
<dbReference type="OMA" id="RAKANHW"/>